<evidence type="ECO:0000313" key="3">
    <source>
        <dbReference type="Proteomes" id="UP000271889"/>
    </source>
</evidence>
<dbReference type="AlphaFoldDB" id="A0A3P6S0N5"/>
<protein>
    <submittedName>
        <fullName evidence="2">Uncharacterized protein</fullName>
    </submittedName>
</protein>
<dbReference type="EMBL" id="UYRV01003172">
    <property type="protein sequence ID" value="VDK49884.1"/>
    <property type="molecule type" value="Genomic_DNA"/>
</dbReference>
<evidence type="ECO:0000313" key="2">
    <source>
        <dbReference type="EMBL" id="VDK49884.1"/>
    </source>
</evidence>
<accession>A0A3P6S0N5</accession>
<name>A0A3P6S0N5_CYLGO</name>
<reference evidence="2 3" key="1">
    <citation type="submission" date="2018-11" db="EMBL/GenBank/DDBJ databases">
        <authorList>
            <consortium name="Pathogen Informatics"/>
        </authorList>
    </citation>
    <scope>NUCLEOTIDE SEQUENCE [LARGE SCALE GENOMIC DNA]</scope>
</reference>
<organism evidence="2 3">
    <name type="scientific">Cylicostephanus goldi</name>
    <name type="common">Nematode worm</name>
    <dbReference type="NCBI Taxonomy" id="71465"/>
    <lineage>
        <taxon>Eukaryota</taxon>
        <taxon>Metazoa</taxon>
        <taxon>Ecdysozoa</taxon>
        <taxon>Nematoda</taxon>
        <taxon>Chromadorea</taxon>
        <taxon>Rhabditida</taxon>
        <taxon>Rhabditina</taxon>
        <taxon>Rhabditomorpha</taxon>
        <taxon>Strongyloidea</taxon>
        <taxon>Strongylidae</taxon>
        <taxon>Cylicostephanus</taxon>
    </lineage>
</organism>
<evidence type="ECO:0000256" key="1">
    <source>
        <dbReference type="SAM" id="MobiDB-lite"/>
    </source>
</evidence>
<proteinExistence type="predicted"/>
<sequence>MLVTIALSTSYPMDLPIPNNRQEQATTHPTPF</sequence>
<feature type="compositionally biased region" description="Polar residues" evidence="1">
    <location>
        <begin position="19"/>
        <end position="32"/>
    </location>
</feature>
<gene>
    <name evidence="2" type="ORF">CGOC_LOCUS1624</name>
</gene>
<feature type="region of interest" description="Disordered" evidence="1">
    <location>
        <begin position="12"/>
        <end position="32"/>
    </location>
</feature>
<keyword evidence="3" id="KW-1185">Reference proteome</keyword>
<dbReference type="Proteomes" id="UP000271889">
    <property type="component" value="Unassembled WGS sequence"/>
</dbReference>